<evidence type="ECO:0008006" key="4">
    <source>
        <dbReference type="Google" id="ProtNLM"/>
    </source>
</evidence>
<keyword evidence="3" id="KW-1185">Reference proteome</keyword>
<dbReference type="EMBL" id="BMHH01000002">
    <property type="protein sequence ID" value="GGA80617.1"/>
    <property type="molecule type" value="Genomic_DNA"/>
</dbReference>
<keyword evidence="1" id="KW-0732">Signal</keyword>
<gene>
    <name evidence="2" type="ORF">GCM10011491_04860</name>
</gene>
<dbReference type="SUPFAM" id="SSF52096">
    <property type="entry name" value="ClpP/crotonase"/>
    <property type="match status" value="1"/>
</dbReference>
<sequence>MGLMKKIFVPIVALASVLAHTALADVRYVLPHDNSKLSGQDVNVQFWGAINAAKIVDLETVIDKINLEYPEVHAINLYINSGGGDMDSGWVGYTAIKSSKIPIRAINVAKTDSAATLLFCGASQRYVMEGASFLLHPAAISLSSFDYKPDMLDRKVEYLKNLNKYFFKAYRGCTNLKEEDIRKMLSAEESSRSADDTEAIRIGLASKILTAEFPGGASAYILDPARG</sequence>
<organism evidence="2 3">
    <name type="scientific">Brucella endophytica</name>
    <dbReference type="NCBI Taxonomy" id="1963359"/>
    <lineage>
        <taxon>Bacteria</taxon>
        <taxon>Pseudomonadati</taxon>
        <taxon>Pseudomonadota</taxon>
        <taxon>Alphaproteobacteria</taxon>
        <taxon>Hyphomicrobiales</taxon>
        <taxon>Brucellaceae</taxon>
        <taxon>Brucella/Ochrobactrum group</taxon>
        <taxon>Brucella</taxon>
    </lineage>
</organism>
<evidence type="ECO:0000256" key="1">
    <source>
        <dbReference type="SAM" id="SignalP"/>
    </source>
</evidence>
<comment type="caution">
    <text evidence="2">The sequence shown here is derived from an EMBL/GenBank/DDBJ whole genome shotgun (WGS) entry which is preliminary data.</text>
</comment>
<dbReference type="Gene3D" id="3.90.226.10">
    <property type="entry name" value="2-enoyl-CoA Hydratase, Chain A, domain 1"/>
    <property type="match status" value="1"/>
</dbReference>
<dbReference type="AlphaFoldDB" id="A0A916WAN9"/>
<dbReference type="Proteomes" id="UP000646478">
    <property type="component" value="Unassembled WGS sequence"/>
</dbReference>
<reference evidence="2" key="1">
    <citation type="journal article" date="2014" name="Int. J. Syst. Evol. Microbiol.">
        <title>Complete genome sequence of Corynebacterium casei LMG S-19264T (=DSM 44701T), isolated from a smear-ripened cheese.</title>
        <authorList>
            <consortium name="US DOE Joint Genome Institute (JGI-PGF)"/>
            <person name="Walter F."/>
            <person name="Albersmeier A."/>
            <person name="Kalinowski J."/>
            <person name="Ruckert C."/>
        </authorList>
    </citation>
    <scope>NUCLEOTIDE SEQUENCE</scope>
    <source>
        <strain evidence="2">CGMCC 1.15082</strain>
    </source>
</reference>
<dbReference type="InterPro" id="IPR023562">
    <property type="entry name" value="ClpP/TepA"/>
</dbReference>
<evidence type="ECO:0000313" key="2">
    <source>
        <dbReference type="EMBL" id="GGA80617.1"/>
    </source>
</evidence>
<accession>A0A916WAN9</accession>
<dbReference type="Pfam" id="PF00574">
    <property type="entry name" value="CLP_protease"/>
    <property type="match status" value="1"/>
</dbReference>
<proteinExistence type="predicted"/>
<protein>
    <recommendedName>
        <fullName evidence="4">Peptidase S14</fullName>
    </recommendedName>
</protein>
<feature type="chain" id="PRO_5038030937" description="Peptidase S14" evidence="1">
    <location>
        <begin position="25"/>
        <end position="227"/>
    </location>
</feature>
<feature type="signal peptide" evidence="1">
    <location>
        <begin position="1"/>
        <end position="24"/>
    </location>
</feature>
<name>A0A916WAN9_9HYPH</name>
<reference evidence="2" key="2">
    <citation type="submission" date="2020-09" db="EMBL/GenBank/DDBJ databases">
        <authorList>
            <person name="Sun Q."/>
            <person name="Zhou Y."/>
        </authorList>
    </citation>
    <scope>NUCLEOTIDE SEQUENCE</scope>
    <source>
        <strain evidence="2">CGMCC 1.15082</strain>
    </source>
</reference>
<dbReference type="InterPro" id="IPR029045">
    <property type="entry name" value="ClpP/crotonase-like_dom_sf"/>
</dbReference>
<evidence type="ECO:0000313" key="3">
    <source>
        <dbReference type="Proteomes" id="UP000646478"/>
    </source>
</evidence>